<keyword evidence="3" id="KW-1185">Reference proteome</keyword>
<accession>A0AAN8X8U5</accession>
<evidence type="ECO:0000313" key="2">
    <source>
        <dbReference type="EMBL" id="KAK7078707.1"/>
    </source>
</evidence>
<protein>
    <submittedName>
        <fullName evidence="2">Uncharacterized protein</fullName>
    </submittedName>
</protein>
<sequence length="101" mass="11112">MARQIVFLVLLISSLMASLLNQVLVDGTPYLPMIYTKPDNSFTPLKVTTTESMTSQRQSFRPTSTTTTPILLATISGSPCRGCFIENQRGTCDYSLDKCPS</sequence>
<gene>
    <name evidence="2" type="ORF">SK128_009484</name>
</gene>
<proteinExistence type="predicted"/>
<evidence type="ECO:0000256" key="1">
    <source>
        <dbReference type="SAM" id="SignalP"/>
    </source>
</evidence>
<dbReference type="EMBL" id="JAXCGZ010007698">
    <property type="protein sequence ID" value="KAK7078707.1"/>
    <property type="molecule type" value="Genomic_DNA"/>
</dbReference>
<feature type="signal peptide" evidence="1">
    <location>
        <begin position="1"/>
        <end position="17"/>
    </location>
</feature>
<dbReference type="Proteomes" id="UP001381693">
    <property type="component" value="Unassembled WGS sequence"/>
</dbReference>
<comment type="caution">
    <text evidence="2">The sequence shown here is derived from an EMBL/GenBank/DDBJ whole genome shotgun (WGS) entry which is preliminary data.</text>
</comment>
<keyword evidence="1" id="KW-0732">Signal</keyword>
<feature type="chain" id="PRO_5042873780" evidence="1">
    <location>
        <begin position="18"/>
        <end position="101"/>
    </location>
</feature>
<organism evidence="2 3">
    <name type="scientific">Halocaridina rubra</name>
    <name type="common">Hawaiian red shrimp</name>
    <dbReference type="NCBI Taxonomy" id="373956"/>
    <lineage>
        <taxon>Eukaryota</taxon>
        <taxon>Metazoa</taxon>
        <taxon>Ecdysozoa</taxon>
        <taxon>Arthropoda</taxon>
        <taxon>Crustacea</taxon>
        <taxon>Multicrustacea</taxon>
        <taxon>Malacostraca</taxon>
        <taxon>Eumalacostraca</taxon>
        <taxon>Eucarida</taxon>
        <taxon>Decapoda</taxon>
        <taxon>Pleocyemata</taxon>
        <taxon>Caridea</taxon>
        <taxon>Atyoidea</taxon>
        <taxon>Atyidae</taxon>
        <taxon>Halocaridina</taxon>
    </lineage>
</organism>
<dbReference type="AlphaFoldDB" id="A0AAN8X8U5"/>
<evidence type="ECO:0000313" key="3">
    <source>
        <dbReference type="Proteomes" id="UP001381693"/>
    </source>
</evidence>
<reference evidence="2 3" key="1">
    <citation type="submission" date="2023-11" db="EMBL/GenBank/DDBJ databases">
        <title>Halocaridina rubra genome assembly.</title>
        <authorList>
            <person name="Smith C."/>
        </authorList>
    </citation>
    <scope>NUCLEOTIDE SEQUENCE [LARGE SCALE GENOMIC DNA]</scope>
    <source>
        <strain evidence="2">EP-1</strain>
        <tissue evidence="2">Whole</tissue>
    </source>
</reference>
<name>A0AAN8X8U5_HALRR</name>